<gene>
    <name evidence="2" type="ORF">SMAR0320_LOCUS10707</name>
</gene>
<proteinExistence type="predicted"/>
<accession>A0A7S2LE28</accession>
<feature type="region of interest" description="Disordered" evidence="1">
    <location>
        <begin position="75"/>
        <end position="99"/>
    </location>
</feature>
<dbReference type="Pfam" id="PF11326">
    <property type="entry name" value="PANTS-like"/>
    <property type="match status" value="1"/>
</dbReference>
<evidence type="ECO:0000256" key="1">
    <source>
        <dbReference type="SAM" id="MobiDB-lite"/>
    </source>
</evidence>
<evidence type="ECO:0000313" key="2">
    <source>
        <dbReference type="EMBL" id="CAD9602122.1"/>
    </source>
</evidence>
<dbReference type="PANTHER" id="PTHR28052:SF1">
    <property type="entry name" value="UPF0545 PROTEIN C22ORF39"/>
    <property type="match status" value="1"/>
</dbReference>
<organism evidence="2">
    <name type="scientific">Skeletonema marinoi</name>
    <dbReference type="NCBI Taxonomy" id="267567"/>
    <lineage>
        <taxon>Eukaryota</taxon>
        <taxon>Sar</taxon>
        <taxon>Stramenopiles</taxon>
        <taxon>Ochrophyta</taxon>
        <taxon>Bacillariophyta</taxon>
        <taxon>Coscinodiscophyceae</taxon>
        <taxon>Thalassiosirophycidae</taxon>
        <taxon>Thalassiosirales</taxon>
        <taxon>Skeletonemataceae</taxon>
        <taxon>Skeletonema</taxon>
        <taxon>Skeletonema marinoi-dohrnii complex</taxon>
    </lineage>
</organism>
<dbReference type="PANTHER" id="PTHR28052">
    <property type="entry name" value="UPF0545 PROTEIN C22ORF39"/>
    <property type="match status" value="1"/>
</dbReference>
<reference evidence="2" key="1">
    <citation type="submission" date="2021-01" db="EMBL/GenBank/DDBJ databases">
        <authorList>
            <person name="Corre E."/>
            <person name="Pelletier E."/>
            <person name="Niang G."/>
            <person name="Scheremetjew M."/>
            <person name="Finn R."/>
            <person name="Kale V."/>
            <person name="Holt S."/>
            <person name="Cochrane G."/>
            <person name="Meng A."/>
            <person name="Brown T."/>
            <person name="Cohen L."/>
        </authorList>
    </citation>
    <scope>NUCLEOTIDE SEQUENCE</scope>
    <source>
        <strain evidence="2">SM1012Den-03</strain>
    </source>
</reference>
<sequence>MVQANDVVNVTLFFDEWTRCIGSGYQKDSLYRFGKFDACTPQWNDIKIALKAKTESDPIKATEMLETTHYKQNLGSDLKSSPTAGVIWDLKDPPGWDEV</sequence>
<dbReference type="EMBL" id="HBGZ01015019">
    <property type="protein sequence ID" value="CAD9602122.1"/>
    <property type="molecule type" value="Transcribed_RNA"/>
</dbReference>
<name>A0A7S2LE28_9STRA</name>
<dbReference type="InterPro" id="IPR021475">
    <property type="entry name" value="Pants/Emi1-like"/>
</dbReference>
<dbReference type="AlphaFoldDB" id="A0A7S2LE28"/>
<feature type="compositionally biased region" description="Basic and acidic residues" evidence="1">
    <location>
        <begin position="89"/>
        <end position="99"/>
    </location>
</feature>
<protein>
    <submittedName>
        <fullName evidence="2">Uncharacterized protein</fullName>
    </submittedName>
</protein>